<dbReference type="SUPFAM" id="SSF54495">
    <property type="entry name" value="UBC-like"/>
    <property type="match status" value="1"/>
</dbReference>
<feature type="region of interest" description="Disordered" evidence="7">
    <location>
        <begin position="197"/>
        <end position="222"/>
    </location>
</feature>
<dbReference type="Pfam" id="PF01205">
    <property type="entry name" value="Impact_N"/>
    <property type="match status" value="1"/>
</dbReference>
<dbReference type="InterPro" id="IPR020569">
    <property type="entry name" value="UPF0029_Impact_CS"/>
</dbReference>
<protein>
    <recommendedName>
        <fullName evidence="8">RWD domain-containing protein</fullName>
    </recommendedName>
</protein>
<dbReference type="Gene3D" id="3.30.230.30">
    <property type="entry name" value="Impact, N-terminal domain"/>
    <property type="match status" value="1"/>
</dbReference>
<gene>
    <name evidence="9" type="ORF">QC761_208590</name>
</gene>
<dbReference type="InterPro" id="IPR036956">
    <property type="entry name" value="Impact_N_sf"/>
</dbReference>
<dbReference type="PANTHER" id="PTHR16301">
    <property type="entry name" value="IMPACT-RELATED"/>
    <property type="match status" value="1"/>
</dbReference>
<proteinExistence type="inferred from homology"/>
<dbReference type="Pfam" id="PF05773">
    <property type="entry name" value="RWD"/>
    <property type="match status" value="1"/>
</dbReference>
<dbReference type="InterPro" id="IPR006575">
    <property type="entry name" value="RWD_dom"/>
</dbReference>
<comment type="subcellular location">
    <subcellularLocation>
        <location evidence="1">Cytoplasm</location>
    </subcellularLocation>
</comment>
<comment type="caution">
    <text evidence="9">The sequence shown here is derived from an EMBL/GenBank/DDBJ whole genome shotgun (WGS) entry which is preliminary data.</text>
</comment>
<dbReference type="InterPro" id="IPR001498">
    <property type="entry name" value="Impact_N"/>
</dbReference>
<dbReference type="PROSITE" id="PS00910">
    <property type="entry name" value="UPF0029"/>
    <property type="match status" value="1"/>
</dbReference>
<keyword evidence="4" id="KW-0678">Repressor</keyword>
<dbReference type="SUPFAM" id="SSF54211">
    <property type="entry name" value="Ribosomal protein S5 domain 2-like"/>
    <property type="match status" value="1"/>
</dbReference>
<evidence type="ECO:0000256" key="1">
    <source>
        <dbReference type="ARBA" id="ARBA00004496"/>
    </source>
</evidence>
<dbReference type="PROSITE" id="PS50908">
    <property type="entry name" value="RWD"/>
    <property type="match status" value="1"/>
</dbReference>
<evidence type="ECO:0000256" key="5">
    <source>
        <dbReference type="ARBA" id="ARBA00022845"/>
    </source>
</evidence>
<comment type="similarity">
    <text evidence="2">Belongs to the IMPACT family.</text>
</comment>
<evidence type="ECO:0000313" key="9">
    <source>
        <dbReference type="EMBL" id="KAK4646226.1"/>
    </source>
</evidence>
<evidence type="ECO:0000313" key="10">
    <source>
        <dbReference type="Proteomes" id="UP001322138"/>
    </source>
</evidence>
<reference evidence="9 10" key="1">
    <citation type="journal article" date="2023" name="bioRxiv">
        <title>High-quality genome assemblies of four members of thePodospora anserinaspecies complex.</title>
        <authorList>
            <person name="Ament-Velasquez S.L."/>
            <person name="Vogan A.A."/>
            <person name="Wallerman O."/>
            <person name="Hartmann F."/>
            <person name="Gautier V."/>
            <person name="Silar P."/>
            <person name="Giraud T."/>
            <person name="Johannesson H."/>
        </authorList>
    </citation>
    <scope>NUCLEOTIDE SEQUENCE [LARGE SCALE GENOMIC DNA]</scope>
    <source>
        <strain evidence="9 10">CBS 112042</strain>
    </source>
</reference>
<dbReference type="RefSeq" id="XP_062735202.1">
    <property type="nucleotide sequence ID" value="XM_062876597.1"/>
</dbReference>
<dbReference type="PANTHER" id="PTHR16301:SF25">
    <property type="entry name" value="PROTEIN IMPACT"/>
    <property type="match status" value="1"/>
</dbReference>
<evidence type="ECO:0000256" key="2">
    <source>
        <dbReference type="ARBA" id="ARBA00007665"/>
    </source>
</evidence>
<evidence type="ECO:0000256" key="7">
    <source>
        <dbReference type="SAM" id="MobiDB-lite"/>
    </source>
</evidence>
<dbReference type="InterPro" id="IPR020568">
    <property type="entry name" value="Ribosomal_Su5_D2-typ_SF"/>
</dbReference>
<dbReference type="InterPro" id="IPR016135">
    <property type="entry name" value="UBQ-conjugating_enzyme/RWD"/>
</dbReference>
<feature type="region of interest" description="Disordered" evidence="7">
    <location>
        <begin position="60"/>
        <end position="80"/>
    </location>
</feature>
<evidence type="ECO:0000256" key="3">
    <source>
        <dbReference type="ARBA" id="ARBA00022490"/>
    </source>
</evidence>
<name>A0ABR0FQK1_9PEZI</name>
<accession>A0ABR0FQK1</accession>
<keyword evidence="10" id="KW-1185">Reference proteome</keyword>
<feature type="domain" description="RWD" evidence="8">
    <location>
        <begin position="87"/>
        <end position="197"/>
    </location>
</feature>
<evidence type="ECO:0000256" key="4">
    <source>
        <dbReference type="ARBA" id="ARBA00022491"/>
    </source>
</evidence>
<keyword evidence="3" id="KW-0963">Cytoplasm</keyword>
<feature type="compositionally biased region" description="Pro residues" evidence="7">
    <location>
        <begin position="201"/>
        <end position="213"/>
    </location>
</feature>
<evidence type="ECO:0000259" key="8">
    <source>
        <dbReference type="PROSITE" id="PS50908"/>
    </source>
</evidence>
<dbReference type="GeneID" id="87896079"/>
<dbReference type="EMBL" id="JAFFGZ010000004">
    <property type="protein sequence ID" value="KAK4646226.1"/>
    <property type="molecule type" value="Genomic_DNA"/>
</dbReference>
<dbReference type="Proteomes" id="UP001322138">
    <property type="component" value="Unassembled WGS sequence"/>
</dbReference>
<dbReference type="SMART" id="SM00591">
    <property type="entry name" value="RWD"/>
    <property type="match status" value="1"/>
</dbReference>
<dbReference type="InterPro" id="IPR023582">
    <property type="entry name" value="Impact"/>
</dbReference>
<dbReference type="Gene3D" id="3.10.110.10">
    <property type="entry name" value="Ubiquitin Conjugating Enzyme"/>
    <property type="match status" value="1"/>
</dbReference>
<keyword evidence="6" id="KW-0346">Stress response</keyword>
<keyword evidence="5" id="KW-0810">Translation regulation</keyword>
<sequence>MSRCRVLSIDASARADMTPVPLIQLTRGPHPNFNHLSFSQLTTYTNATPHLPAHLQHILSPQSSPRLPTNPHQRPKPQQTMNEALQDEISALNSIYGDSTLLPSPTDPPTSSIYILTLPPLDPSSPPSSSLLIQFPPSYPDVPPSTLSTHSSNPALPKGTAARDLSLFRDAITQVHTPGQVCLFDAIESFNDLLTLATSPVPSPPPSPSPPPQSQAETSLPPPPWILSAPFTELKSTFLARTSPVTSVSQAKGYLAHLLATDKKVRSATHNITAWRIRGENGTTYQDCDDDGETAAGGRLLHLMQVMDLWDVMVVVTRWYGGQKLGPRRFALINMAARDGFVRAGLVTEEKEGGRKKGR</sequence>
<organism evidence="9 10">
    <name type="scientific">Podospora bellae-mahoneyi</name>
    <dbReference type="NCBI Taxonomy" id="2093777"/>
    <lineage>
        <taxon>Eukaryota</taxon>
        <taxon>Fungi</taxon>
        <taxon>Dikarya</taxon>
        <taxon>Ascomycota</taxon>
        <taxon>Pezizomycotina</taxon>
        <taxon>Sordariomycetes</taxon>
        <taxon>Sordariomycetidae</taxon>
        <taxon>Sordariales</taxon>
        <taxon>Podosporaceae</taxon>
        <taxon>Podospora</taxon>
    </lineage>
</organism>
<evidence type="ECO:0000256" key="6">
    <source>
        <dbReference type="ARBA" id="ARBA00023016"/>
    </source>
</evidence>